<comment type="similarity">
    <text evidence="1">Belongs to the CFA/CMAS family.</text>
</comment>
<keyword evidence="2" id="KW-0489">Methyltransferase</keyword>
<reference evidence="7" key="1">
    <citation type="journal article" date="2019" name="Int. J. Syst. Evol. Microbiol.">
        <title>The Global Catalogue of Microorganisms (GCM) 10K type strain sequencing project: providing services to taxonomists for standard genome sequencing and annotation.</title>
        <authorList>
            <consortium name="The Broad Institute Genomics Platform"/>
            <consortium name="The Broad Institute Genome Sequencing Center for Infectious Disease"/>
            <person name="Wu L."/>
            <person name="Ma J."/>
        </authorList>
    </citation>
    <scope>NUCLEOTIDE SEQUENCE [LARGE SCALE GENOMIC DNA]</scope>
    <source>
        <strain evidence="7">NBRC 103166</strain>
    </source>
</reference>
<sequence length="414" mass="47440">MPTENLALTNSDSSIGLFDKTAKKLIISFLGDMKNSYLTFEEQHEQFHLGNSQAKLHAKIIIHDLSCYTKMLLGGSIGAGEAYIQGLWSSPDLTKVIQVLAREQSALDKLEKRFARFMAIPSWFYHRARKNTQSGSKKNILEHYDLGNDMYEQFLDKEMLYSSAIYPDNNADLEQAQLHKLETICQRLDLKAGETLLEIGTGWGALAIYAAQHYDVQVTTTTISDAQYDYTKARVEALGLNDKITLLKKDYRQLEGQYDKLVSIEMIEAVGHEYLSSFFETCNKHLKPHGKMLIQAITISDQRYHSYRKGVDFIQRYIFPGGCLPSINVMTDKVSNKTDMVVTGLHDIGQDYAKTLNHWHQRFDGALEKVKQLGYDDNFIRLWKFYFSYCEGAFLERRISTVHLIAAKPDYRDC</sequence>
<dbReference type="Pfam" id="PF02353">
    <property type="entry name" value="CMAS"/>
    <property type="match status" value="1"/>
</dbReference>
<dbReference type="PANTHER" id="PTHR43667">
    <property type="entry name" value="CYCLOPROPANE-FATTY-ACYL-PHOSPHOLIPID SYNTHASE"/>
    <property type="match status" value="1"/>
</dbReference>
<dbReference type="SUPFAM" id="SSF53335">
    <property type="entry name" value="S-adenosyl-L-methionine-dependent methyltransferases"/>
    <property type="match status" value="1"/>
</dbReference>
<evidence type="ECO:0000256" key="5">
    <source>
        <dbReference type="ARBA" id="ARBA00023098"/>
    </source>
</evidence>
<protein>
    <submittedName>
        <fullName evidence="6">Cyclopropane-fatty-acyl-phospholipid synthase</fullName>
    </submittedName>
</protein>
<gene>
    <name evidence="6" type="primary">cfa</name>
    <name evidence="6" type="ORF">GCM10007916_29980</name>
</gene>
<evidence type="ECO:0000256" key="1">
    <source>
        <dbReference type="ARBA" id="ARBA00010815"/>
    </source>
</evidence>
<dbReference type="RefSeq" id="WP_284205021.1">
    <property type="nucleotide sequence ID" value="NZ_BSPQ01000016.1"/>
</dbReference>
<dbReference type="InterPro" id="IPR050723">
    <property type="entry name" value="CFA/CMAS"/>
</dbReference>
<accession>A0ABQ6E3Z8</accession>
<evidence type="ECO:0000256" key="2">
    <source>
        <dbReference type="ARBA" id="ARBA00022603"/>
    </source>
</evidence>
<dbReference type="EMBL" id="BSPQ01000016">
    <property type="protein sequence ID" value="GLS91928.1"/>
    <property type="molecule type" value="Genomic_DNA"/>
</dbReference>
<comment type="caution">
    <text evidence="6">The sequence shown here is derived from an EMBL/GenBank/DDBJ whole genome shotgun (WGS) entry which is preliminary data.</text>
</comment>
<dbReference type="CDD" id="cd02440">
    <property type="entry name" value="AdoMet_MTases"/>
    <property type="match status" value="1"/>
</dbReference>
<dbReference type="PIRSF" id="PIRSF003085">
    <property type="entry name" value="CMAS"/>
    <property type="match status" value="1"/>
</dbReference>
<evidence type="ECO:0000313" key="7">
    <source>
        <dbReference type="Proteomes" id="UP001157353"/>
    </source>
</evidence>
<dbReference type="InterPro" id="IPR029063">
    <property type="entry name" value="SAM-dependent_MTases_sf"/>
</dbReference>
<dbReference type="Gene3D" id="3.40.50.150">
    <property type="entry name" value="Vaccinia Virus protein VP39"/>
    <property type="match status" value="1"/>
</dbReference>
<proteinExistence type="inferred from homology"/>
<keyword evidence="5" id="KW-0443">Lipid metabolism</keyword>
<name>A0ABQ6E3Z8_9GAMM</name>
<evidence type="ECO:0000256" key="4">
    <source>
        <dbReference type="ARBA" id="ARBA00022691"/>
    </source>
</evidence>
<keyword evidence="3" id="KW-0808">Transferase</keyword>
<organism evidence="6 7">
    <name type="scientific">Psychromonas marina</name>
    <dbReference type="NCBI Taxonomy" id="88364"/>
    <lineage>
        <taxon>Bacteria</taxon>
        <taxon>Pseudomonadati</taxon>
        <taxon>Pseudomonadota</taxon>
        <taxon>Gammaproteobacteria</taxon>
        <taxon>Alteromonadales</taxon>
        <taxon>Psychromonadaceae</taxon>
        <taxon>Psychromonas</taxon>
    </lineage>
</organism>
<keyword evidence="7" id="KW-1185">Reference proteome</keyword>
<dbReference type="Proteomes" id="UP001157353">
    <property type="component" value="Unassembled WGS sequence"/>
</dbReference>
<evidence type="ECO:0000313" key="6">
    <source>
        <dbReference type="EMBL" id="GLS91928.1"/>
    </source>
</evidence>
<keyword evidence="4" id="KW-0949">S-adenosyl-L-methionine</keyword>
<evidence type="ECO:0000256" key="3">
    <source>
        <dbReference type="ARBA" id="ARBA00022679"/>
    </source>
</evidence>
<dbReference type="PANTHER" id="PTHR43667:SF2">
    <property type="entry name" value="FATTY ACID C-METHYL TRANSFERASE"/>
    <property type="match status" value="1"/>
</dbReference>
<dbReference type="InterPro" id="IPR003333">
    <property type="entry name" value="CMAS"/>
</dbReference>